<protein>
    <recommendedName>
        <fullName evidence="3">Saccharopine dehydrogenase NADP binding domain-containing protein</fullName>
    </recommendedName>
</protein>
<evidence type="ECO:0000256" key="2">
    <source>
        <dbReference type="SAM" id="Phobius"/>
    </source>
</evidence>
<dbReference type="OrthoDB" id="10268090at2759"/>
<evidence type="ECO:0000259" key="3">
    <source>
        <dbReference type="Pfam" id="PF03435"/>
    </source>
</evidence>
<keyword evidence="2" id="KW-1133">Transmembrane helix</keyword>
<dbReference type="InterPro" id="IPR005097">
    <property type="entry name" value="Sacchrp_dh_NADP-bd"/>
</dbReference>
<dbReference type="Gene3D" id="3.40.50.720">
    <property type="entry name" value="NAD(P)-binding Rossmann-like Domain"/>
    <property type="match status" value="1"/>
</dbReference>
<dbReference type="SUPFAM" id="SSF51735">
    <property type="entry name" value="NAD(P)-binding Rossmann-fold domains"/>
    <property type="match status" value="1"/>
</dbReference>
<name>A0A250WVW5_9CHLO</name>
<evidence type="ECO:0000256" key="1">
    <source>
        <dbReference type="ARBA" id="ARBA00038048"/>
    </source>
</evidence>
<keyword evidence="2" id="KW-0812">Transmembrane</keyword>
<dbReference type="AlphaFoldDB" id="A0A250WVW5"/>
<keyword evidence="2" id="KW-0472">Membrane</keyword>
<dbReference type="Pfam" id="PF03435">
    <property type="entry name" value="Sacchrp_dh_NADP"/>
    <property type="match status" value="1"/>
</dbReference>
<dbReference type="InterPro" id="IPR036291">
    <property type="entry name" value="NAD(P)-bd_dom_sf"/>
</dbReference>
<comment type="similarity">
    <text evidence="1">Belongs to the saccharopine dehydrogenase family.</text>
</comment>
<accession>A0A250WVW5</accession>
<comment type="caution">
    <text evidence="4">The sequence shown here is derived from an EMBL/GenBank/DDBJ whole genome shotgun (WGS) entry which is preliminary data.</text>
</comment>
<keyword evidence="5" id="KW-1185">Reference proteome</keyword>
<gene>
    <name evidence="4" type="ORF">CEUSTIGMA_g2407.t1</name>
</gene>
<dbReference type="GO" id="GO:0005886">
    <property type="term" value="C:plasma membrane"/>
    <property type="evidence" value="ECO:0007669"/>
    <property type="project" value="TreeGrafter"/>
</dbReference>
<sequence length="432" mass="46077">MTSTSSRAFEIIVWGATGFTGKLVCQHIAQAYQGRLRWAIAGRDKSKLEQLRSDLSVINEGCKEVPILLADARDGAAMGQILCQTRVVLAMAGPYALYGDKVLEQCVEQGTHYCDITGETTWIKKSFLKYNEKAKEKGVKLVHCCGFDSIPSDLGTFMMVDYIKNHLGKKTAKVTALFGAAKGGVSGGTIASGMNMVASEPLSEIMNMGSNAYYLAELANKKGSDIPAPMLPSYIAPARCWAGPFIMEGVNGRIVHLSDALVTGHYGTDFKYLEVSKTGVGWMGWITAGIVGALTATISTSMVLSPFRALAKMVLPAPGQGPSVEVQKSGFWKCNLYAESEEEAGTPGVLVEGLCGDPKRDPGYLSTSRMVLEAGLCLALEDQRLLAQGCAQSGVMTAAAAMGMVLVERLRAAGFTWEVVRVAGKEAKTKAA</sequence>
<dbReference type="GO" id="GO:0005739">
    <property type="term" value="C:mitochondrion"/>
    <property type="evidence" value="ECO:0007669"/>
    <property type="project" value="TreeGrafter"/>
</dbReference>
<feature type="domain" description="Saccharopine dehydrogenase NADP binding" evidence="3">
    <location>
        <begin position="11"/>
        <end position="140"/>
    </location>
</feature>
<organism evidence="4 5">
    <name type="scientific">Chlamydomonas eustigma</name>
    <dbReference type="NCBI Taxonomy" id="1157962"/>
    <lineage>
        <taxon>Eukaryota</taxon>
        <taxon>Viridiplantae</taxon>
        <taxon>Chlorophyta</taxon>
        <taxon>core chlorophytes</taxon>
        <taxon>Chlorophyceae</taxon>
        <taxon>CS clade</taxon>
        <taxon>Chlamydomonadales</taxon>
        <taxon>Chlamydomonadaceae</taxon>
        <taxon>Chlamydomonas</taxon>
    </lineage>
</organism>
<feature type="transmembrane region" description="Helical" evidence="2">
    <location>
        <begin position="282"/>
        <end position="304"/>
    </location>
</feature>
<dbReference type="PANTHER" id="PTHR12286">
    <property type="entry name" value="SACCHAROPINE DEHYDROGENASE-LIKE OXIDOREDUCTASE"/>
    <property type="match status" value="1"/>
</dbReference>
<dbReference type="EMBL" id="BEGY01000010">
    <property type="protein sequence ID" value="GAX74961.1"/>
    <property type="molecule type" value="Genomic_DNA"/>
</dbReference>
<evidence type="ECO:0000313" key="4">
    <source>
        <dbReference type="EMBL" id="GAX74961.1"/>
    </source>
</evidence>
<dbReference type="PANTHER" id="PTHR12286:SF5">
    <property type="entry name" value="SACCHAROPINE DEHYDROGENASE-LIKE OXIDOREDUCTASE"/>
    <property type="match status" value="1"/>
</dbReference>
<evidence type="ECO:0000313" key="5">
    <source>
        <dbReference type="Proteomes" id="UP000232323"/>
    </source>
</evidence>
<dbReference type="InterPro" id="IPR051276">
    <property type="entry name" value="Saccharopine_DH-like_oxidrdct"/>
</dbReference>
<dbReference type="Proteomes" id="UP000232323">
    <property type="component" value="Unassembled WGS sequence"/>
</dbReference>
<proteinExistence type="inferred from homology"/>
<dbReference type="GO" id="GO:0005811">
    <property type="term" value="C:lipid droplet"/>
    <property type="evidence" value="ECO:0007669"/>
    <property type="project" value="TreeGrafter"/>
</dbReference>
<dbReference type="GO" id="GO:0009247">
    <property type="term" value="P:glycolipid biosynthetic process"/>
    <property type="evidence" value="ECO:0007669"/>
    <property type="project" value="TreeGrafter"/>
</dbReference>
<reference evidence="4 5" key="1">
    <citation type="submission" date="2017-08" db="EMBL/GenBank/DDBJ databases">
        <title>Acidophilic green algal genome provides insights into adaptation to an acidic environment.</title>
        <authorList>
            <person name="Hirooka S."/>
            <person name="Hirose Y."/>
            <person name="Kanesaki Y."/>
            <person name="Higuchi S."/>
            <person name="Fujiwara T."/>
            <person name="Onuma R."/>
            <person name="Era A."/>
            <person name="Ohbayashi R."/>
            <person name="Uzuka A."/>
            <person name="Nozaki H."/>
            <person name="Yoshikawa H."/>
            <person name="Miyagishima S.Y."/>
        </authorList>
    </citation>
    <scope>NUCLEOTIDE SEQUENCE [LARGE SCALE GENOMIC DNA]</scope>
    <source>
        <strain evidence="4 5">NIES-2499</strain>
    </source>
</reference>